<dbReference type="EMBL" id="MFSV01000047">
    <property type="protein sequence ID" value="OGI58799.1"/>
    <property type="molecule type" value="Genomic_DNA"/>
</dbReference>
<evidence type="ECO:0008006" key="4">
    <source>
        <dbReference type="Google" id="ProtNLM"/>
    </source>
</evidence>
<accession>A0A1F6UN37</accession>
<evidence type="ECO:0000313" key="2">
    <source>
        <dbReference type="EMBL" id="OGI58799.1"/>
    </source>
</evidence>
<name>A0A1F6UN37_9PROT</name>
<sequence>MNIQTVRSNTLVAIVVMAISLGSLSPAWAGKGGGTAPAAPTEDTSFAVEYSYSCLSGGCHENNTALVDGYSKSFMTHAMVKCNACHGTHTAADVGKAKPNLTGYYPGIGATGYVVGKDRCLVCHSAALSLSGHPKNPGECISCHAPHIFPAR</sequence>
<dbReference type="AlphaFoldDB" id="A0A1F6UN37"/>
<reference evidence="2 3" key="1">
    <citation type="journal article" date="2016" name="Nat. Commun.">
        <title>Thousands of microbial genomes shed light on interconnected biogeochemical processes in an aquifer system.</title>
        <authorList>
            <person name="Anantharaman K."/>
            <person name="Brown C.T."/>
            <person name="Hug L.A."/>
            <person name="Sharon I."/>
            <person name="Castelle C.J."/>
            <person name="Probst A.J."/>
            <person name="Thomas B.C."/>
            <person name="Singh A."/>
            <person name="Wilkins M.J."/>
            <person name="Karaoz U."/>
            <person name="Brodie E.L."/>
            <person name="Williams K.H."/>
            <person name="Hubbard S.S."/>
            <person name="Banfield J.F."/>
        </authorList>
    </citation>
    <scope>NUCLEOTIDE SEQUENCE [LARGE SCALE GENOMIC DNA]</scope>
</reference>
<dbReference type="Proteomes" id="UP000177950">
    <property type="component" value="Unassembled WGS sequence"/>
</dbReference>
<protein>
    <recommendedName>
        <fullName evidence="4">Doubled CXXCH motif domain-containing protein</fullName>
    </recommendedName>
</protein>
<feature type="signal peptide" evidence="1">
    <location>
        <begin position="1"/>
        <end position="29"/>
    </location>
</feature>
<evidence type="ECO:0000313" key="3">
    <source>
        <dbReference type="Proteomes" id="UP000177950"/>
    </source>
</evidence>
<evidence type="ECO:0000256" key="1">
    <source>
        <dbReference type="SAM" id="SignalP"/>
    </source>
</evidence>
<keyword evidence="1" id="KW-0732">Signal</keyword>
<proteinExistence type="predicted"/>
<dbReference type="InterPro" id="IPR036280">
    <property type="entry name" value="Multihaem_cyt_sf"/>
</dbReference>
<dbReference type="Gene3D" id="3.90.10.10">
    <property type="entry name" value="Cytochrome C3"/>
    <property type="match status" value="1"/>
</dbReference>
<gene>
    <name evidence="2" type="ORF">A2V58_00820</name>
</gene>
<feature type="chain" id="PRO_5009527043" description="Doubled CXXCH motif domain-containing protein" evidence="1">
    <location>
        <begin position="30"/>
        <end position="152"/>
    </location>
</feature>
<organism evidence="2 3">
    <name type="scientific">Candidatus Muproteobacteria bacterium RBG_19FT_COMBO_61_10</name>
    <dbReference type="NCBI Taxonomy" id="1817761"/>
    <lineage>
        <taxon>Bacteria</taxon>
        <taxon>Pseudomonadati</taxon>
        <taxon>Pseudomonadota</taxon>
        <taxon>Candidatus Muproteobacteria</taxon>
    </lineage>
</organism>
<comment type="caution">
    <text evidence="2">The sequence shown here is derived from an EMBL/GenBank/DDBJ whole genome shotgun (WGS) entry which is preliminary data.</text>
</comment>
<dbReference type="SUPFAM" id="SSF48695">
    <property type="entry name" value="Multiheme cytochromes"/>
    <property type="match status" value="1"/>
</dbReference>